<gene>
    <name evidence="2" type="ORF">LSH36_150g02031</name>
</gene>
<dbReference type="PANTHER" id="PTHR45904">
    <property type="entry name" value="TRNA (URACIL-5-)-METHYLTRANSFERASE"/>
    <property type="match status" value="1"/>
</dbReference>
<keyword evidence="3" id="KW-1185">Reference proteome</keyword>
<feature type="chain" id="PRO_5041935572" evidence="1">
    <location>
        <begin position="17"/>
        <end position="220"/>
    </location>
</feature>
<reference evidence="2" key="1">
    <citation type="journal article" date="2023" name="Mol. Biol. Evol.">
        <title>Third-Generation Sequencing Reveals the Adaptive Role of the Epigenome in Three Deep-Sea Polychaetes.</title>
        <authorList>
            <person name="Perez M."/>
            <person name="Aroh O."/>
            <person name="Sun Y."/>
            <person name="Lan Y."/>
            <person name="Juniper S.K."/>
            <person name="Young C.R."/>
            <person name="Angers B."/>
            <person name="Qian P.Y."/>
        </authorList>
    </citation>
    <scope>NUCLEOTIDE SEQUENCE</scope>
    <source>
        <strain evidence="2">P08H-3</strain>
    </source>
</reference>
<name>A0AAD9N746_9ANNE</name>
<proteinExistence type="predicted"/>
<dbReference type="PANTHER" id="PTHR45904:SF2">
    <property type="entry name" value="TRNA (URACIL-5-)-METHYLTRANSFERASE HOMOLOG A"/>
    <property type="match status" value="1"/>
</dbReference>
<protein>
    <submittedName>
        <fullName evidence="2">Uncharacterized protein</fullName>
    </submittedName>
</protein>
<dbReference type="EMBL" id="JAODUP010000150">
    <property type="protein sequence ID" value="KAK2159592.1"/>
    <property type="molecule type" value="Genomic_DNA"/>
</dbReference>
<evidence type="ECO:0000313" key="3">
    <source>
        <dbReference type="Proteomes" id="UP001208570"/>
    </source>
</evidence>
<comment type="caution">
    <text evidence="2">The sequence shown here is derived from an EMBL/GenBank/DDBJ whole genome shotgun (WGS) entry which is preliminary data.</text>
</comment>
<sequence length="220" mass="25269">MFLTISFTSFCSICHASSSVYPEYSYPRQEEEDELYKRLRRTVAPWQILPYERQLQKIQGRAEFALSKVRNTLLNFKGDKTFYQRHFENFEGMLPCELLPVQPSPVQDHYRNKDSPVIGCGVDCSPEIGFYIPPGKCKAFKKHVCKSEFPAIGLKYQPSGGWKSILIRSNESGEAMVGTCVSPFHASRDLLDIIRESVYDFFVNGDGRHFGITSLYHQEM</sequence>
<feature type="signal peptide" evidence="1">
    <location>
        <begin position="1"/>
        <end position="16"/>
    </location>
</feature>
<dbReference type="InterPro" id="IPR045850">
    <property type="entry name" value="TRM2_met"/>
</dbReference>
<keyword evidence="1" id="KW-0732">Signal</keyword>
<dbReference type="Proteomes" id="UP001208570">
    <property type="component" value="Unassembled WGS sequence"/>
</dbReference>
<dbReference type="GO" id="GO:0003723">
    <property type="term" value="F:RNA binding"/>
    <property type="evidence" value="ECO:0007669"/>
    <property type="project" value="TreeGrafter"/>
</dbReference>
<evidence type="ECO:0000313" key="2">
    <source>
        <dbReference type="EMBL" id="KAK2159592.1"/>
    </source>
</evidence>
<organism evidence="2 3">
    <name type="scientific">Paralvinella palmiformis</name>
    <dbReference type="NCBI Taxonomy" id="53620"/>
    <lineage>
        <taxon>Eukaryota</taxon>
        <taxon>Metazoa</taxon>
        <taxon>Spiralia</taxon>
        <taxon>Lophotrochozoa</taxon>
        <taxon>Annelida</taxon>
        <taxon>Polychaeta</taxon>
        <taxon>Sedentaria</taxon>
        <taxon>Canalipalpata</taxon>
        <taxon>Terebellida</taxon>
        <taxon>Terebelliformia</taxon>
        <taxon>Alvinellidae</taxon>
        <taxon>Paralvinella</taxon>
    </lineage>
</organism>
<accession>A0AAD9N746</accession>
<evidence type="ECO:0000256" key="1">
    <source>
        <dbReference type="SAM" id="SignalP"/>
    </source>
</evidence>
<dbReference type="AlphaFoldDB" id="A0AAD9N746"/>